<comment type="caution">
    <text evidence="1">The sequence shown here is derived from an EMBL/GenBank/DDBJ whole genome shotgun (WGS) entry which is preliminary data.</text>
</comment>
<gene>
    <name evidence="1" type="ORF">S01H1_29057</name>
</gene>
<organism evidence="1">
    <name type="scientific">marine sediment metagenome</name>
    <dbReference type="NCBI Taxonomy" id="412755"/>
    <lineage>
        <taxon>unclassified sequences</taxon>
        <taxon>metagenomes</taxon>
        <taxon>ecological metagenomes</taxon>
    </lineage>
</organism>
<dbReference type="AlphaFoldDB" id="X0THC4"/>
<protein>
    <recommendedName>
        <fullName evidence="2">Glycosyl transferase family 1 domain-containing protein</fullName>
    </recommendedName>
</protein>
<dbReference type="EMBL" id="BARS01017795">
    <property type="protein sequence ID" value="GAF87522.1"/>
    <property type="molecule type" value="Genomic_DNA"/>
</dbReference>
<proteinExistence type="predicted"/>
<sequence length="76" mass="9398">TSRGYTNELEKDYGLVYNFEEQEAGMNQILYLLKKKNLRQEWQRKRRKMLSEKIDLTAWMIDYIKYTKVYKLLHTM</sequence>
<accession>X0THC4</accession>
<reference evidence="1" key="1">
    <citation type="journal article" date="2014" name="Front. Microbiol.">
        <title>High frequency of phylogenetically diverse reductive dehalogenase-homologous genes in deep subseafloor sedimentary metagenomes.</title>
        <authorList>
            <person name="Kawai M."/>
            <person name="Futagami T."/>
            <person name="Toyoda A."/>
            <person name="Takaki Y."/>
            <person name="Nishi S."/>
            <person name="Hori S."/>
            <person name="Arai W."/>
            <person name="Tsubouchi T."/>
            <person name="Morono Y."/>
            <person name="Uchiyama I."/>
            <person name="Ito T."/>
            <person name="Fujiyama A."/>
            <person name="Inagaki F."/>
            <person name="Takami H."/>
        </authorList>
    </citation>
    <scope>NUCLEOTIDE SEQUENCE</scope>
    <source>
        <strain evidence="1">Expedition CK06-06</strain>
    </source>
</reference>
<feature type="non-terminal residue" evidence="1">
    <location>
        <position position="1"/>
    </location>
</feature>
<evidence type="ECO:0000313" key="1">
    <source>
        <dbReference type="EMBL" id="GAF87522.1"/>
    </source>
</evidence>
<evidence type="ECO:0008006" key="2">
    <source>
        <dbReference type="Google" id="ProtNLM"/>
    </source>
</evidence>
<name>X0THC4_9ZZZZ</name>